<keyword evidence="6 10" id="KW-0064">Aspartyl protease</keyword>
<gene>
    <name evidence="13" type="ORF">MANES_04G114800v8</name>
</gene>
<comment type="caution">
    <text evidence="13">The sequence shown here is derived from an EMBL/GenBank/DDBJ whole genome shotgun (WGS) entry which is preliminary data.</text>
</comment>
<dbReference type="InterPro" id="IPR051708">
    <property type="entry name" value="Plant_Aspart_Prot_A1"/>
</dbReference>
<evidence type="ECO:0000256" key="3">
    <source>
        <dbReference type="ARBA" id="ARBA00022525"/>
    </source>
</evidence>
<dbReference type="GO" id="GO:0006508">
    <property type="term" value="P:proteolysis"/>
    <property type="evidence" value="ECO:0007669"/>
    <property type="project" value="UniProtKB-KW"/>
</dbReference>
<feature type="domain" description="Peptidase A1" evidence="12">
    <location>
        <begin position="95"/>
        <end position="440"/>
    </location>
</feature>
<name>A0A2C9W1N3_MANES</name>
<dbReference type="InterPro" id="IPR032861">
    <property type="entry name" value="TAXi_N"/>
</dbReference>
<keyword evidence="7 10" id="KW-0378">Hydrolase</keyword>
<keyword evidence="11" id="KW-0472">Membrane</keyword>
<evidence type="ECO:0000256" key="1">
    <source>
        <dbReference type="ARBA" id="ARBA00004613"/>
    </source>
</evidence>
<keyword evidence="11" id="KW-1133">Transmembrane helix</keyword>
<evidence type="ECO:0000256" key="9">
    <source>
        <dbReference type="PIRSR" id="PIRSR601461-1"/>
    </source>
</evidence>
<sequence>MAVISNVYVFLIIYLFCIISSFSLSETTASNATGFTANLIHRDSPISPLYNSNDNHFCRLRSSFYRSIMRANRFRPNSVSVKALQSDIVPGGGEYFMRISIGTPPVELLAIADTGSDLIWVQCQPCDLCYQQKSPIFDPRRSSSYREVSCGSRICNALNSEARVCTPRGSVKACGYSYSYGDHSFTDGLLATERFTLGSMNSSSVYLQPVAFGCGTRNGGTFDETGSGIIGLGGGSLSLISQLTTKISGKFSYCLVTISEESNNSTSKISFGIDMLVSDPDSVVSTPLVSKEPDTFYYLTLEAISVGNKRLSYKHSLNENVQEGNIIIDSGTTLTFLDSEFFNELESALEEAVEAERVSDPHGIFSICFRDEKDVNLPIITAHFTDADIELQPVNTFAKADKDLLCLTMIPSNGIAIFGNMAQTNFLIGYDIEKSSVSFMPTDCTKQS</sequence>
<keyword evidence="5" id="KW-0732">Signal</keyword>
<feature type="active site" evidence="9">
    <location>
        <position position="113"/>
    </location>
</feature>
<evidence type="ECO:0000256" key="8">
    <source>
        <dbReference type="ARBA" id="ARBA00023180"/>
    </source>
</evidence>
<dbReference type="SUPFAM" id="SSF50630">
    <property type="entry name" value="Acid proteases"/>
    <property type="match status" value="1"/>
</dbReference>
<keyword evidence="14" id="KW-1185">Reference proteome</keyword>
<dbReference type="Proteomes" id="UP000091857">
    <property type="component" value="Chromosome 4"/>
</dbReference>
<dbReference type="STRING" id="3983.A0A2C9W1N3"/>
<dbReference type="GO" id="GO:0004190">
    <property type="term" value="F:aspartic-type endopeptidase activity"/>
    <property type="evidence" value="ECO:0000318"/>
    <property type="project" value="GO_Central"/>
</dbReference>
<dbReference type="Pfam" id="PF14543">
    <property type="entry name" value="TAXi_N"/>
    <property type="match status" value="1"/>
</dbReference>
<dbReference type="AlphaFoldDB" id="A0A2C9W1N3"/>
<dbReference type="InterPro" id="IPR034161">
    <property type="entry name" value="Pepsin-like_plant"/>
</dbReference>
<dbReference type="FunFam" id="2.40.70.10:FF:000016">
    <property type="entry name" value="Probable aspartic protease At2g35615"/>
    <property type="match status" value="1"/>
</dbReference>
<evidence type="ECO:0000256" key="6">
    <source>
        <dbReference type="ARBA" id="ARBA00022750"/>
    </source>
</evidence>
<dbReference type="PROSITE" id="PS00141">
    <property type="entry name" value="ASP_PROTEASE"/>
    <property type="match status" value="2"/>
</dbReference>
<evidence type="ECO:0000256" key="7">
    <source>
        <dbReference type="ARBA" id="ARBA00022801"/>
    </source>
</evidence>
<feature type="transmembrane region" description="Helical" evidence="11">
    <location>
        <begin position="7"/>
        <end position="24"/>
    </location>
</feature>
<dbReference type="PANTHER" id="PTHR47967">
    <property type="entry name" value="OS07G0603500 PROTEIN-RELATED"/>
    <property type="match status" value="1"/>
</dbReference>
<dbReference type="PROSITE" id="PS51767">
    <property type="entry name" value="PEPTIDASE_A1"/>
    <property type="match status" value="1"/>
</dbReference>
<dbReference type="FunFam" id="2.40.70.10:FF:000050">
    <property type="entry name" value="Aspartic proteinase CDR1"/>
    <property type="match status" value="1"/>
</dbReference>
<reference evidence="14" key="1">
    <citation type="journal article" date="2016" name="Nat. Biotechnol.">
        <title>Sequencing wild and cultivated cassava and related species reveals extensive interspecific hybridization and genetic diversity.</title>
        <authorList>
            <person name="Bredeson J.V."/>
            <person name="Lyons J.B."/>
            <person name="Prochnik S.E."/>
            <person name="Wu G.A."/>
            <person name="Ha C.M."/>
            <person name="Edsinger-Gonzales E."/>
            <person name="Grimwood J."/>
            <person name="Schmutz J."/>
            <person name="Rabbi I.Y."/>
            <person name="Egesi C."/>
            <person name="Nauluvula P."/>
            <person name="Lebot V."/>
            <person name="Ndunguru J."/>
            <person name="Mkamilo G."/>
            <person name="Bart R.S."/>
            <person name="Setter T.L."/>
            <person name="Gleadow R.M."/>
            <person name="Kulakow P."/>
            <person name="Ferguson M.E."/>
            <person name="Rounsley S."/>
            <person name="Rokhsar D.S."/>
        </authorList>
    </citation>
    <scope>NUCLEOTIDE SEQUENCE [LARGE SCALE GENOMIC DNA]</scope>
    <source>
        <strain evidence="14">cv. AM560-2</strain>
    </source>
</reference>
<feature type="active site" evidence="9">
    <location>
        <position position="329"/>
    </location>
</feature>
<dbReference type="Gramene" id="Manes.04G114800.1.v8.1">
    <property type="protein sequence ID" value="Manes.04G114800.1.v8.1.CDS.1"/>
    <property type="gene ID" value="Manes.04G114800.v8.1"/>
</dbReference>
<dbReference type="Gene3D" id="2.40.70.10">
    <property type="entry name" value="Acid Proteases"/>
    <property type="match status" value="2"/>
</dbReference>
<organism evidence="13 14">
    <name type="scientific">Manihot esculenta</name>
    <name type="common">Cassava</name>
    <name type="synonym">Jatropha manihot</name>
    <dbReference type="NCBI Taxonomy" id="3983"/>
    <lineage>
        <taxon>Eukaryota</taxon>
        <taxon>Viridiplantae</taxon>
        <taxon>Streptophyta</taxon>
        <taxon>Embryophyta</taxon>
        <taxon>Tracheophyta</taxon>
        <taxon>Spermatophyta</taxon>
        <taxon>Magnoliopsida</taxon>
        <taxon>eudicotyledons</taxon>
        <taxon>Gunneridae</taxon>
        <taxon>Pentapetalae</taxon>
        <taxon>rosids</taxon>
        <taxon>fabids</taxon>
        <taxon>Malpighiales</taxon>
        <taxon>Euphorbiaceae</taxon>
        <taxon>Crotonoideae</taxon>
        <taxon>Manihoteae</taxon>
        <taxon>Manihot</taxon>
    </lineage>
</organism>
<evidence type="ECO:0000256" key="4">
    <source>
        <dbReference type="ARBA" id="ARBA00022670"/>
    </source>
</evidence>
<evidence type="ECO:0000313" key="13">
    <source>
        <dbReference type="EMBL" id="OAY52831.1"/>
    </source>
</evidence>
<proteinExistence type="inferred from homology"/>
<comment type="similarity">
    <text evidence="2 10">Belongs to the peptidase A1 family.</text>
</comment>
<accession>A0A2C9W1N3</accession>
<dbReference type="EMBL" id="CM004390">
    <property type="protein sequence ID" value="OAY52831.1"/>
    <property type="molecule type" value="Genomic_DNA"/>
</dbReference>
<evidence type="ECO:0000256" key="11">
    <source>
        <dbReference type="SAM" id="Phobius"/>
    </source>
</evidence>
<dbReference type="OMA" id="QTYYYLA"/>
<evidence type="ECO:0000259" key="12">
    <source>
        <dbReference type="PROSITE" id="PS51767"/>
    </source>
</evidence>
<keyword evidence="8" id="KW-0325">Glycoprotein</keyword>
<dbReference type="InterPro" id="IPR001969">
    <property type="entry name" value="Aspartic_peptidase_AS"/>
</dbReference>
<dbReference type="InterPro" id="IPR001461">
    <property type="entry name" value="Aspartic_peptidase_A1"/>
</dbReference>
<dbReference type="OrthoDB" id="2747330at2759"/>
<dbReference type="PRINTS" id="PR00792">
    <property type="entry name" value="PEPSIN"/>
</dbReference>
<evidence type="ECO:0000313" key="14">
    <source>
        <dbReference type="Proteomes" id="UP000091857"/>
    </source>
</evidence>
<dbReference type="CDD" id="cd05476">
    <property type="entry name" value="pepsin_A_like_plant"/>
    <property type="match status" value="1"/>
</dbReference>
<dbReference type="InterPro" id="IPR033121">
    <property type="entry name" value="PEPTIDASE_A1"/>
</dbReference>
<dbReference type="PANTHER" id="PTHR47967:SF128">
    <property type="entry name" value="ASPARTIC PROTEINASE CDR1-LIKE"/>
    <property type="match status" value="1"/>
</dbReference>
<evidence type="ECO:0000256" key="10">
    <source>
        <dbReference type="RuleBase" id="RU000454"/>
    </source>
</evidence>
<dbReference type="GO" id="GO:0005576">
    <property type="term" value="C:extracellular region"/>
    <property type="evidence" value="ECO:0000318"/>
    <property type="project" value="GO_Central"/>
</dbReference>
<keyword evidence="4 10" id="KW-0645">Protease</keyword>
<dbReference type="InterPro" id="IPR032799">
    <property type="entry name" value="TAXi_C"/>
</dbReference>
<dbReference type="Pfam" id="PF14541">
    <property type="entry name" value="TAXi_C"/>
    <property type="match status" value="1"/>
</dbReference>
<evidence type="ECO:0000256" key="2">
    <source>
        <dbReference type="ARBA" id="ARBA00007447"/>
    </source>
</evidence>
<keyword evidence="3" id="KW-0964">Secreted</keyword>
<protein>
    <recommendedName>
        <fullName evidence="12">Peptidase A1 domain-containing protein</fullName>
    </recommendedName>
</protein>
<dbReference type="InterPro" id="IPR021109">
    <property type="entry name" value="Peptidase_aspartic_dom_sf"/>
</dbReference>
<comment type="subcellular location">
    <subcellularLocation>
        <location evidence="1">Secreted</location>
    </subcellularLocation>
</comment>
<keyword evidence="11" id="KW-0812">Transmembrane</keyword>
<evidence type="ECO:0000256" key="5">
    <source>
        <dbReference type="ARBA" id="ARBA00022729"/>
    </source>
</evidence>